<dbReference type="EMBL" id="FNFF01000001">
    <property type="protein sequence ID" value="SDJ46393.1"/>
    <property type="molecule type" value="Genomic_DNA"/>
</dbReference>
<proteinExistence type="predicted"/>
<evidence type="ECO:0008006" key="4">
    <source>
        <dbReference type="Google" id="ProtNLM"/>
    </source>
</evidence>
<evidence type="ECO:0000313" key="2">
    <source>
        <dbReference type="EMBL" id="SDJ46393.1"/>
    </source>
</evidence>
<reference evidence="2 3" key="1">
    <citation type="submission" date="2016-10" db="EMBL/GenBank/DDBJ databases">
        <authorList>
            <person name="de Groot N.N."/>
        </authorList>
    </citation>
    <scope>NUCLEOTIDE SEQUENCE [LARGE SCALE GENOMIC DNA]</scope>
    <source>
        <strain evidence="2 3">CGMCC 4.5727</strain>
    </source>
</reference>
<accession>A0A1G8TY18</accession>
<protein>
    <recommendedName>
        <fullName evidence="4">Lipoprotein</fullName>
    </recommendedName>
</protein>
<name>A0A1G8TY18_9ACTN</name>
<keyword evidence="1" id="KW-0732">Signal</keyword>
<keyword evidence="3" id="KW-1185">Reference proteome</keyword>
<evidence type="ECO:0000313" key="3">
    <source>
        <dbReference type="Proteomes" id="UP000199155"/>
    </source>
</evidence>
<evidence type="ECO:0000256" key="1">
    <source>
        <dbReference type="SAM" id="SignalP"/>
    </source>
</evidence>
<dbReference type="Proteomes" id="UP000199155">
    <property type="component" value="Unassembled WGS sequence"/>
</dbReference>
<feature type="signal peptide" evidence="1">
    <location>
        <begin position="1"/>
        <end position="30"/>
    </location>
</feature>
<dbReference type="RefSeq" id="WP_245769101.1">
    <property type="nucleotide sequence ID" value="NZ_FNFF01000001.1"/>
</dbReference>
<dbReference type="STRING" id="417292.SAMN05421806_101522"/>
<organism evidence="2 3">
    <name type="scientific">Streptomyces indicus</name>
    <dbReference type="NCBI Taxonomy" id="417292"/>
    <lineage>
        <taxon>Bacteria</taxon>
        <taxon>Bacillati</taxon>
        <taxon>Actinomycetota</taxon>
        <taxon>Actinomycetes</taxon>
        <taxon>Kitasatosporales</taxon>
        <taxon>Streptomycetaceae</taxon>
        <taxon>Streptomyces</taxon>
    </lineage>
</organism>
<gene>
    <name evidence="2" type="ORF">SAMN05421806_101522</name>
</gene>
<dbReference type="AlphaFoldDB" id="A0A1G8TY18"/>
<feature type="chain" id="PRO_5011501084" description="Lipoprotein" evidence="1">
    <location>
        <begin position="31"/>
        <end position="188"/>
    </location>
</feature>
<sequence length="188" mass="18987">MRAIRTFPALTLLAPATVCALTLGMPPALAEVNTEAQAGPKAAARGDNNITSYGFSVTPSTIAAGGQVTLKVDGCQDTATASSGVFDTVRIPSGQSATATVDWDAKPGAMYTVTFSCKGENGTTNLTIASGNNGWTNPPVHHGVKAGIGGSLADLDFGEIAFGAALIAGALGSALHFARRRPAESDHS</sequence>